<evidence type="ECO:0000256" key="10">
    <source>
        <dbReference type="ARBA" id="ARBA00023295"/>
    </source>
</evidence>
<reference evidence="14 15" key="1">
    <citation type="submission" date="2010-10" db="EMBL/GenBank/DDBJ databases">
        <authorList>
            <person name="Muzny D."/>
            <person name="Qin X."/>
            <person name="Deng J."/>
            <person name="Jiang H."/>
            <person name="Liu Y."/>
            <person name="Qu J."/>
            <person name="Song X.-Z."/>
            <person name="Zhang L."/>
            <person name="Thornton R."/>
            <person name="Coyle M."/>
            <person name="Francisco L."/>
            <person name="Jackson L."/>
            <person name="Javaid M."/>
            <person name="Korchina V."/>
            <person name="Kovar C."/>
            <person name="Mata R."/>
            <person name="Mathew T."/>
            <person name="Ngo R."/>
            <person name="Nguyen L."/>
            <person name="Nguyen N."/>
            <person name="Okwuonu G."/>
            <person name="Ongeri F."/>
            <person name="Pham C."/>
            <person name="Simmons D."/>
            <person name="Wilczek-Boney K."/>
            <person name="Hale W."/>
            <person name="Jakkamsetti A."/>
            <person name="Pham P."/>
            <person name="Ruth R."/>
            <person name="San Lucas F."/>
            <person name="Warren J."/>
            <person name="Zhang J."/>
            <person name="Zhao Z."/>
            <person name="Zhou C."/>
            <person name="Zhu D."/>
            <person name="Lee S."/>
            <person name="Bess C."/>
            <person name="Blankenburg K."/>
            <person name="Forbes L."/>
            <person name="Fu Q."/>
            <person name="Gubbala S."/>
            <person name="Hirani K."/>
            <person name="Jayaseelan J.C."/>
            <person name="Lara F."/>
            <person name="Munidasa M."/>
            <person name="Palculict T."/>
            <person name="Patil S."/>
            <person name="Pu L.-L."/>
            <person name="Saada N."/>
            <person name="Tang L."/>
            <person name="Weissenberger G."/>
            <person name="Zhu Y."/>
            <person name="Hemphill L."/>
            <person name="Shang Y."/>
            <person name="Youmans B."/>
            <person name="Ayvaz T."/>
            <person name="Ross M."/>
            <person name="Santibanez J."/>
            <person name="Aqrawi P."/>
            <person name="Gross S."/>
            <person name="Joshi V."/>
            <person name="Fowler G."/>
            <person name="Nazareth L."/>
            <person name="Reid J."/>
            <person name="Worley K."/>
            <person name="Petrosino J."/>
            <person name="Highlander S."/>
            <person name="Gibbs R."/>
        </authorList>
    </citation>
    <scope>NUCLEOTIDE SEQUENCE [LARGE SCALE GENOMIC DNA]</scope>
    <source>
        <strain evidence="14 15">ATCC 33574</strain>
    </source>
</reference>
<accession>E6K4A5</accession>
<dbReference type="InterPro" id="IPR017853">
    <property type="entry name" value="GH"/>
</dbReference>
<comment type="similarity">
    <text evidence="4">Belongs to the glycosyl hydrolase 2 family.</text>
</comment>
<dbReference type="Gene3D" id="3.20.20.80">
    <property type="entry name" value="Glycosidases"/>
    <property type="match status" value="1"/>
</dbReference>
<evidence type="ECO:0000256" key="12">
    <source>
        <dbReference type="SAM" id="SignalP"/>
    </source>
</evidence>
<evidence type="ECO:0000256" key="2">
    <source>
        <dbReference type="ARBA" id="ARBA00001913"/>
    </source>
</evidence>
<keyword evidence="12" id="KW-0732">Signal</keyword>
<dbReference type="InterPro" id="IPR006101">
    <property type="entry name" value="Glyco_hydro_2"/>
</dbReference>
<evidence type="ECO:0000256" key="3">
    <source>
        <dbReference type="ARBA" id="ARBA00001959"/>
    </source>
</evidence>
<dbReference type="Pfam" id="PF02929">
    <property type="entry name" value="Bgal_small_N"/>
    <property type="match status" value="1"/>
</dbReference>
<dbReference type="Gene3D" id="2.60.120.260">
    <property type="entry name" value="Galactose-binding domain-like"/>
    <property type="match status" value="1"/>
</dbReference>
<dbReference type="PRINTS" id="PR00132">
    <property type="entry name" value="GLHYDRLASE2"/>
</dbReference>
<evidence type="ECO:0000256" key="5">
    <source>
        <dbReference type="ARBA" id="ARBA00011245"/>
    </source>
</evidence>
<comment type="catalytic activity">
    <reaction evidence="1">
        <text>Hydrolysis of terminal non-reducing beta-D-galactose residues in beta-D-galactosides.</text>
        <dbReference type="EC" id="3.2.1.23"/>
    </reaction>
</comment>
<dbReference type="PANTHER" id="PTHR46323:SF2">
    <property type="entry name" value="BETA-GALACTOSIDASE"/>
    <property type="match status" value="1"/>
</dbReference>
<evidence type="ECO:0000256" key="8">
    <source>
        <dbReference type="ARBA" id="ARBA00022801"/>
    </source>
</evidence>
<dbReference type="SMART" id="SM01038">
    <property type="entry name" value="Bgal_small_N"/>
    <property type="match status" value="1"/>
</dbReference>
<dbReference type="InterPro" id="IPR050347">
    <property type="entry name" value="Bact_Beta-galactosidase"/>
</dbReference>
<comment type="subunit">
    <text evidence="5">Monomer.</text>
</comment>
<dbReference type="InterPro" id="IPR011013">
    <property type="entry name" value="Gal_mutarotase_sf_dom"/>
</dbReference>
<dbReference type="InterPro" id="IPR014718">
    <property type="entry name" value="GH-type_carb-bd"/>
</dbReference>
<dbReference type="Gene3D" id="2.70.98.10">
    <property type="match status" value="1"/>
</dbReference>
<dbReference type="InterPro" id="IPR013783">
    <property type="entry name" value="Ig-like_fold"/>
</dbReference>
<dbReference type="SUPFAM" id="SSF49785">
    <property type="entry name" value="Galactose-binding domain-like"/>
    <property type="match status" value="1"/>
</dbReference>
<dbReference type="InterPro" id="IPR004199">
    <property type="entry name" value="B-gal_small/dom_5"/>
</dbReference>
<evidence type="ECO:0000313" key="15">
    <source>
        <dbReference type="Proteomes" id="UP000003112"/>
    </source>
</evidence>
<evidence type="ECO:0000259" key="13">
    <source>
        <dbReference type="SMART" id="SM01038"/>
    </source>
</evidence>
<evidence type="ECO:0000256" key="11">
    <source>
        <dbReference type="ARBA" id="ARBA00032230"/>
    </source>
</evidence>
<keyword evidence="10 14" id="KW-0326">Glycosidase</keyword>
<comment type="cofactor">
    <cofactor evidence="2">
        <name>Ca(2+)</name>
        <dbReference type="ChEBI" id="CHEBI:29108"/>
    </cofactor>
</comment>
<dbReference type="Pfam" id="PF02836">
    <property type="entry name" value="Glyco_hydro_2_C"/>
    <property type="match status" value="1"/>
</dbReference>
<dbReference type="Gene3D" id="2.60.40.10">
    <property type="entry name" value="Immunoglobulins"/>
    <property type="match status" value="2"/>
</dbReference>
<sequence>MTERLTFFLAVLLFPLCSMADARPWQNPHVSALNREPMTAHFIPYKNDVLALSRLAMGDAERLKCDPRAERRISLDGTWKFLYSRNERLVPDGFFRPGFDVHSWSNIQVPGSWELQGFDAPIYTDVSYPFPVNPPFVPADYNPVGAYVREFEVPEEWHGMDIFIDFEGVESAFYCWINGHLVGYSEDSRLPAHFNITPYLKSGSNRLAMKVYRYSDGSYLEDQDYWKYSGIERSVFLQARPAYRLHDFRLVAGLTNGYKDGELSLDVFTKGQRRGCSVEVSVLDGDNRALLRFSHRAKGPADSVFSIRPTLRDIKLWNAETPHTYRLLITTRDGKGKVTEATVHTFGFRTVEITNGQLLVNGVAVKIKGVNRHEHDPLTGRTITVESMLEDIRLMKQTNINAVRTSHYPNRPEWYDLCTKYGLYLVDEANLESHGMENSPHPTLADNEDWTDAFHQRMYRMMMRDRNATSVIIWSLGNESGYGPLFERNYAMAKRLDPTRPVQYEGGGYEGKSDIYCPMYARIWALRRHVNRRDARPLILCEYAHAMGNSVGNLQDYWDLINRYDQLQGGFIWDWVDQTFERRDSAGNHIWAYGGDLGFVGVENDSNFCANGLVAADRTPHPHISEVKRVYQNIHFAPEPFTPNRVRVRNAFDFTSLAGYELHWEVKREGRIVSQGVCDFPLVKPHGEATLPIPFACDTTLPGEHFLTLRAVTKHASGLLPKGYEVANAQFALPTEAPGLPPTVPEGGPLKLTIKGDAVTVAGDGFSAAFSRQSGQLVSLRYAGREMLMQGPKPNFWRPLTDNDVANGTSVRCGTWRQAGEEMRLKSMEATAGKSSASIKVSYDMPRQEARTDMEYTVDAGGNVRVTMHFVPGNKPLPEMPRLGTAMLLPAAFDQMRWYGRGPQENYADRKESALVDVYAQNVWEQYHPYVRAQETGNKCDVRWVEMTDRQGQGIRVAGDEVLNVSAWNFLQDDIDYIPAKKTHRHGGSVNRKPLVWLNIDHRLMGVGGDNTWGAEVHPEYTITPREWRYSYTISPLK</sequence>
<dbReference type="Pfam" id="PF16353">
    <property type="entry name" value="LacZ_4"/>
    <property type="match status" value="1"/>
</dbReference>
<name>E6K4A5_9BACT</name>
<dbReference type="Pfam" id="PF00703">
    <property type="entry name" value="Glyco_hydro_2"/>
    <property type="match status" value="1"/>
</dbReference>
<dbReference type="GO" id="GO:0030246">
    <property type="term" value="F:carbohydrate binding"/>
    <property type="evidence" value="ECO:0007669"/>
    <property type="project" value="InterPro"/>
</dbReference>
<dbReference type="InterPro" id="IPR008979">
    <property type="entry name" value="Galactose-bd-like_sf"/>
</dbReference>
<dbReference type="HOGENOM" id="CLU_002346_0_2_10"/>
<keyword evidence="9" id="KW-0106">Calcium</keyword>
<dbReference type="STRING" id="873513.HMPREF6485_0428"/>
<evidence type="ECO:0000256" key="6">
    <source>
        <dbReference type="ARBA" id="ARBA00012756"/>
    </source>
</evidence>
<organism evidence="14 15">
    <name type="scientific">Segatella buccae ATCC 33574</name>
    <dbReference type="NCBI Taxonomy" id="873513"/>
    <lineage>
        <taxon>Bacteria</taxon>
        <taxon>Pseudomonadati</taxon>
        <taxon>Bacteroidota</taxon>
        <taxon>Bacteroidia</taxon>
        <taxon>Bacteroidales</taxon>
        <taxon>Prevotellaceae</taxon>
        <taxon>Segatella</taxon>
    </lineage>
</organism>
<dbReference type="InterPro" id="IPR036156">
    <property type="entry name" value="Beta-gal/glucu_dom_sf"/>
</dbReference>
<dbReference type="PANTHER" id="PTHR46323">
    <property type="entry name" value="BETA-GALACTOSIDASE"/>
    <property type="match status" value="1"/>
</dbReference>
<keyword evidence="15" id="KW-1185">Reference proteome</keyword>
<dbReference type="InterPro" id="IPR006102">
    <property type="entry name" value="Ig-like_GH2"/>
</dbReference>
<dbReference type="SUPFAM" id="SSF49303">
    <property type="entry name" value="beta-Galactosidase/glucuronidase domain"/>
    <property type="match status" value="2"/>
</dbReference>
<evidence type="ECO:0000256" key="1">
    <source>
        <dbReference type="ARBA" id="ARBA00001412"/>
    </source>
</evidence>
<dbReference type="SUPFAM" id="SSF51445">
    <property type="entry name" value="(Trans)glycosidases"/>
    <property type="match status" value="1"/>
</dbReference>
<feature type="signal peptide" evidence="12">
    <location>
        <begin position="1"/>
        <end position="20"/>
    </location>
</feature>
<dbReference type="EC" id="3.2.1.23" evidence="6"/>
<feature type="chain" id="PRO_5003205065" description="Beta-galactosidase" evidence="12">
    <location>
        <begin position="21"/>
        <end position="1038"/>
    </location>
</feature>
<dbReference type="GO" id="GO:0005990">
    <property type="term" value="P:lactose catabolic process"/>
    <property type="evidence" value="ECO:0007669"/>
    <property type="project" value="TreeGrafter"/>
</dbReference>
<dbReference type="EMBL" id="AEPD01000010">
    <property type="protein sequence ID" value="EFU31654.1"/>
    <property type="molecule type" value="Genomic_DNA"/>
</dbReference>
<keyword evidence="8 14" id="KW-0378">Hydrolase</keyword>
<dbReference type="GO" id="GO:0009341">
    <property type="term" value="C:beta-galactosidase complex"/>
    <property type="evidence" value="ECO:0007669"/>
    <property type="project" value="InterPro"/>
</dbReference>
<feature type="domain" description="Beta galactosidase small chain/" evidence="13">
    <location>
        <begin position="760"/>
        <end position="1035"/>
    </location>
</feature>
<evidence type="ECO:0000256" key="9">
    <source>
        <dbReference type="ARBA" id="ARBA00022837"/>
    </source>
</evidence>
<comment type="caution">
    <text evidence="14">The sequence shown here is derived from an EMBL/GenBank/DDBJ whole genome shotgun (WGS) entry which is preliminary data.</text>
</comment>
<dbReference type="Pfam" id="PF02837">
    <property type="entry name" value="Glyco_hydro_2_N"/>
    <property type="match status" value="1"/>
</dbReference>
<dbReference type="InterPro" id="IPR006103">
    <property type="entry name" value="Glyco_hydro_2_cat"/>
</dbReference>
<dbReference type="InterPro" id="IPR006104">
    <property type="entry name" value="Glyco_hydro_2_N"/>
</dbReference>
<dbReference type="GO" id="GO:0004565">
    <property type="term" value="F:beta-galactosidase activity"/>
    <property type="evidence" value="ECO:0007669"/>
    <property type="project" value="UniProtKB-EC"/>
</dbReference>
<dbReference type="Proteomes" id="UP000003112">
    <property type="component" value="Unassembled WGS sequence"/>
</dbReference>
<dbReference type="FunFam" id="3.20.20.80:FF:000018">
    <property type="entry name" value="Beta-galactosidase"/>
    <property type="match status" value="1"/>
</dbReference>
<dbReference type="InterPro" id="IPR032312">
    <property type="entry name" value="LacZ_4"/>
</dbReference>
<dbReference type="RefSeq" id="WP_004344281.1">
    <property type="nucleotide sequence ID" value="NZ_GL586311.1"/>
</dbReference>
<evidence type="ECO:0000256" key="4">
    <source>
        <dbReference type="ARBA" id="ARBA00007401"/>
    </source>
</evidence>
<gene>
    <name evidence="14" type="primary">lacZ2</name>
    <name evidence="14" type="ORF">HMPREF6485_0428</name>
</gene>
<comment type="cofactor">
    <cofactor evidence="3">
        <name>Na(+)</name>
        <dbReference type="ChEBI" id="CHEBI:29101"/>
    </cofactor>
</comment>
<dbReference type="AlphaFoldDB" id="E6K4A5"/>
<evidence type="ECO:0000313" key="14">
    <source>
        <dbReference type="EMBL" id="EFU31654.1"/>
    </source>
</evidence>
<dbReference type="SUPFAM" id="SSF74650">
    <property type="entry name" value="Galactose mutarotase-like"/>
    <property type="match status" value="1"/>
</dbReference>
<evidence type="ECO:0000256" key="7">
    <source>
        <dbReference type="ARBA" id="ARBA00013303"/>
    </source>
</evidence>
<dbReference type="eggNOG" id="COG3250">
    <property type="taxonomic scope" value="Bacteria"/>
</dbReference>
<dbReference type="GeneID" id="93535384"/>
<protein>
    <recommendedName>
        <fullName evidence="7">Beta-galactosidase</fullName>
        <ecNumber evidence="6">3.2.1.23</ecNumber>
    </recommendedName>
    <alternativeName>
        <fullName evidence="11">Lactase</fullName>
    </alternativeName>
</protein>
<proteinExistence type="inferred from homology"/>